<accession>A0A382UAJ2</accession>
<dbReference type="Pfam" id="PF10108">
    <property type="entry name" value="DNA_pol_B_exo2"/>
    <property type="match status" value="1"/>
</dbReference>
<dbReference type="EMBL" id="UINC01142630">
    <property type="protein sequence ID" value="SVD31082.1"/>
    <property type="molecule type" value="Genomic_DNA"/>
</dbReference>
<dbReference type="InterPro" id="IPR019288">
    <property type="entry name" value="3'-5'_exonuclease_PolB-like"/>
</dbReference>
<feature type="domain" description="Predicted 3'-5' exonuclease PolB-like" evidence="1">
    <location>
        <begin position="83"/>
        <end position="224"/>
    </location>
</feature>
<dbReference type="InterPro" id="IPR012337">
    <property type="entry name" value="RNaseH-like_sf"/>
</dbReference>
<name>A0A382UAJ2_9ZZZZ</name>
<dbReference type="Gene3D" id="3.30.420.10">
    <property type="entry name" value="Ribonuclease H-like superfamily/Ribonuclease H"/>
    <property type="match status" value="1"/>
</dbReference>
<protein>
    <recommendedName>
        <fullName evidence="1">Predicted 3'-5' exonuclease PolB-like domain-containing protein</fullName>
    </recommendedName>
</protein>
<dbReference type="AlphaFoldDB" id="A0A382UAJ2"/>
<dbReference type="GO" id="GO:0003676">
    <property type="term" value="F:nucleic acid binding"/>
    <property type="evidence" value="ECO:0007669"/>
    <property type="project" value="InterPro"/>
</dbReference>
<evidence type="ECO:0000313" key="2">
    <source>
        <dbReference type="EMBL" id="SVD31082.1"/>
    </source>
</evidence>
<dbReference type="InterPro" id="IPR036397">
    <property type="entry name" value="RNaseH_sf"/>
</dbReference>
<dbReference type="SUPFAM" id="SSF53098">
    <property type="entry name" value="Ribonuclease H-like"/>
    <property type="match status" value="1"/>
</dbReference>
<reference evidence="2" key="1">
    <citation type="submission" date="2018-05" db="EMBL/GenBank/DDBJ databases">
        <authorList>
            <person name="Lanie J.A."/>
            <person name="Ng W.-L."/>
            <person name="Kazmierczak K.M."/>
            <person name="Andrzejewski T.M."/>
            <person name="Davidsen T.M."/>
            <person name="Wayne K.J."/>
            <person name="Tettelin H."/>
            <person name="Glass J.I."/>
            <person name="Rusch D."/>
            <person name="Podicherti R."/>
            <person name="Tsui H.-C.T."/>
            <person name="Winkler M.E."/>
        </authorList>
    </citation>
    <scope>NUCLEOTIDE SEQUENCE</scope>
</reference>
<organism evidence="2">
    <name type="scientific">marine metagenome</name>
    <dbReference type="NCBI Taxonomy" id="408172"/>
    <lineage>
        <taxon>unclassified sequences</taxon>
        <taxon>metagenomes</taxon>
        <taxon>ecological metagenomes</taxon>
    </lineage>
</organism>
<gene>
    <name evidence="2" type="ORF">METZ01_LOCUS383936</name>
</gene>
<proteinExistence type="predicted"/>
<evidence type="ECO:0000259" key="1">
    <source>
        <dbReference type="Pfam" id="PF10108"/>
    </source>
</evidence>
<sequence>MATLVFDIETSAVPLDSFDESSQEYLMRPANNLPTGEEREAKREELTRMMNLWPFTAQVVCIAMINAETLRGQVIFIADDFESNTCDVTGVDFMPVMDEVELLNQFWLVAMHYDKVVTFNGRQFDIPFLYLRSAQLDVPITRKNWLGYRFATEPHCDLAEQLTFYNVSGRSGAARRFNLDFYCRIFGIDSPKSHGVTGMDVNQLMEEERYGEIAEYCLRDVFATV</sequence>
<feature type="non-terminal residue" evidence="2">
    <location>
        <position position="225"/>
    </location>
</feature>